<dbReference type="Gene3D" id="3.30.530.20">
    <property type="match status" value="1"/>
</dbReference>
<dbReference type="PANTHER" id="PTHR19308:SF14">
    <property type="entry name" value="START DOMAIN-CONTAINING PROTEIN"/>
    <property type="match status" value="1"/>
</dbReference>
<dbReference type="PROSITE" id="PS50848">
    <property type="entry name" value="START"/>
    <property type="match status" value="1"/>
</dbReference>
<feature type="domain" description="START" evidence="1">
    <location>
        <begin position="1"/>
        <end position="107"/>
    </location>
</feature>
<protein>
    <submittedName>
        <fullName evidence="2">Acetyl-coenzyme A thioesterase</fullName>
    </submittedName>
</protein>
<reference evidence="2" key="1">
    <citation type="submission" date="2023-03" db="EMBL/GenBank/DDBJ databases">
        <authorList>
            <person name="Steffen K."/>
            <person name="Cardenas P."/>
        </authorList>
    </citation>
    <scope>NUCLEOTIDE SEQUENCE</scope>
</reference>
<evidence type="ECO:0000313" key="3">
    <source>
        <dbReference type="Proteomes" id="UP001174909"/>
    </source>
</evidence>
<dbReference type="AlphaFoldDB" id="A0AA35QTH8"/>
<gene>
    <name evidence="2" type="ORF">GBAR_LOCUS624</name>
</gene>
<dbReference type="PANTHER" id="PTHR19308">
    <property type="entry name" value="PHOSPHATIDYLCHOLINE TRANSFER PROTEIN"/>
    <property type="match status" value="1"/>
</dbReference>
<dbReference type="Pfam" id="PF01852">
    <property type="entry name" value="START"/>
    <property type="match status" value="1"/>
</dbReference>
<organism evidence="2 3">
    <name type="scientific">Geodia barretti</name>
    <name type="common">Barrett's horny sponge</name>
    <dbReference type="NCBI Taxonomy" id="519541"/>
    <lineage>
        <taxon>Eukaryota</taxon>
        <taxon>Metazoa</taxon>
        <taxon>Porifera</taxon>
        <taxon>Demospongiae</taxon>
        <taxon>Heteroscleromorpha</taxon>
        <taxon>Tetractinellida</taxon>
        <taxon>Astrophorina</taxon>
        <taxon>Geodiidae</taxon>
        <taxon>Geodia</taxon>
    </lineage>
</organism>
<dbReference type="InterPro" id="IPR051213">
    <property type="entry name" value="START_lipid_transfer"/>
</dbReference>
<dbReference type="Proteomes" id="UP001174909">
    <property type="component" value="Unassembled WGS sequence"/>
</dbReference>
<sequence length="141" mass="16166">MCKHIRVVRDITPDNHLIHLAMKSPQPDKRPKDFVLLASERPRMEYDGYQLNAVAYRSVLYKDLPELDSYDRSHVISSGYILRDCPPDDEGESEDQMSCEVTYIHQVGSSVMPFMAEEFLGTSDLIQKLFSSLCNYLSQST</sequence>
<evidence type="ECO:0000313" key="2">
    <source>
        <dbReference type="EMBL" id="CAI7991094.1"/>
    </source>
</evidence>
<comment type="caution">
    <text evidence="2">The sequence shown here is derived from an EMBL/GenBank/DDBJ whole genome shotgun (WGS) entry which is preliminary data.</text>
</comment>
<proteinExistence type="predicted"/>
<dbReference type="EMBL" id="CASHTH010000104">
    <property type="protein sequence ID" value="CAI7991094.1"/>
    <property type="molecule type" value="Genomic_DNA"/>
</dbReference>
<dbReference type="InterPro" id="IPR002913">
    <property type="entry name" value="START_lipid-bd_dom"/>
</dbReference>
<dbReference type="InterPro" id="IPR023393">
    <property type="entry name" value="START-like_dom_sf"/>
</dbReference>
<dbReference type="GO" id="GO:0005737">
    <property type="term" value="C:cytoplasm"/>
    <property type="evidence" value="ECO:0007669"/>
    <property type="project" value="UniProtKB-ARBA"/>
</dbReference>
<accession>A0AA35QTH8</accession>
<dbReference type="SUPFAM" id="SSF55961">
    <property type="entry name" value="Bet v1-like"/>
    <property type="match status" value="1"/>
</dbReference>
<dbReference type="GO" id="GO:0008289">
    <property type="term" value="F:lipid binding"/>
    <property type="evidence" value="ECO:0007669"/>
    <property type="project" value="InterPro"/>
</dbReference>
<keyword evidence="3" id="KW-1185">Reference proteome</keyword>
<name>A0AA35QTH8_GEOBA</name>
<evidence type="ECO:0000259" key="1">
    <source>
        <dbReference type="PROSITE" id="PS50848"/>
    </source>
</evidence>